<dbReference type="GO" id="GO:0006520">
    <property type="term" value="P:amino acid metabolic process"/>
    <property type="evidence" value="ECO:0007669"/>
    <property type="project" value="InterPro"/>
</dbReference>
<dbReference type="PANTHER" id="PTHR46383:SF2">
    <property type="entry name" value="AMINOTRANSFERASE"/>
    <property type="match status" value="1"/>
</dbReference>
<dbReference type="SUPFAM" id="SSF53383">
    <property type="entry name" value="PLP-dependent transferases"/>
    <property type="match status" value="1"/>
</dbReference>
<keyword evidence="4 9" id="KW-0032">Aminotransferase</keyword>
<comment type="similarity">
    <text evidence="2">Belongs to the class-I pyridoxal-phosphate-dependent aminotransferase family.</text>
</comment>
<dbReference type="GO" id="GO:0004069">
    <property type="term" value="F:L-aspartate:2-oxoglutarate aminotransferase activity"/>
    <property type="evidence" value="ECO:0007669"/>
    <property type="project" value="UniProtKB-EC"/>
</dbReference>
<comment type="catalytic activity">
    <reaction evidence="7">
        <text>L-aspartate + 2-oxoglutarate = oxaloacetate + L-glutamate</text>
        <dbReference type="Rhea" id="RHEA:21824"/>
        <dbReference type="ChEBI" id="CHEBI:16452"/>
        <dbReference type="ChEBI" id="CHEBI:16810"/>
        <dbReference type="ChEBI" id="CHEBI:29985"/>
        <dbReference type="ChEBI" id="CHEBI:29991"/>
        <dbReference type="EC" id="2.6.1.1"/>
    </reaction>
</comment>
<proteinExistence type="inferred from homology"/>
<dbReference type="Gene3D" id="3.40.640.10">
    <property type="entry name" value="Type I PLP-dependent aspartate aminotransferase-like (Major domain)"/>
    <property type="match status" value="1"/>
</dbReference>
<dbReference type="KEGG" id="naci:NUH88_01920"/>
<dbReference type="Proteomes" id="UP001060336">
    <property type="component" value="Chromosome"/>
</dbReference>
<evidence type="ECO:0000256" key="1">
    <source>
        <dbReference type="ARBA" id="ARBA00001933"/>
    </source>
</evidence>
<dbReference type="Pfam" id="PF00155">
    <property type="entry name" value="Aminotran_1_2"/>
    <property type="match status" value="1"/>
</dbReference>
<evidence type="ECO:0000256" key="3">
    <source>
        <dbReference type="ARBA" id="ARBA00012753"/>
    </source>
</evidence>
<comment type="cofactor">
    <cofactor evidence="1">
        <name>pyridoxal 5'-phosphate</name>
        <dbReference type="ChEBI" id="CHEBI:597326"/>
    </cofactor>
</comment>
<evidence type="ECO:0000256" key="4">
    <source>
        <dbReference type="ARBA" id="ARBA00022576"/>
    </source>
</evidence>
<dbReference type="EMBL" id="CP102480">
    <property type="protein sequence ID" value="UUX50457.1"/>
    <property type="molecule type" value="Genomic_DNA"/>
</dbReference>
<dbReference type="InterPro" id="IPR050596">
    <property type="entry name" value="AspAT/PAT-like"/>
</dbReference>
<organism evidence="9 10">
    <name type="scientific">Nisaea acidiphila</name>
    <dbReference type="NCBI Taxonomy" id="1862145"/>
    <lineage>
        <taxon>Bacteria</taxon>
        <taxon>Pseudomonadati</taxon>
        <taxon>Pseudomonadota</taxon>
        <taxon>Alphaproteobacteria</taxon>
        <taxon>Rhodospirillales</taxon>
        <taxon>Thalassobaculaceae</taxon>
        <taxon>Nisaea</taxon>
    </lineage>
</organism>
<name>A0A9J7AVG5_9PROT</name>
<dbReference type="InterPro" id="IPR015424">
    <property type="entry name" value="PyrdxlP-dep_Trfase"/>
</dbReference>
<dbReference type="AlphaFoldDB" id="A0A9J7AVG5"/>
<evidence type="ECO:0000256" key="7">
    <source>
        <dbReference type="ARBA" id="ARBA00049185"/>
    </source>
</evidence>
<evidence type="ECO:0000256" key="2">
    <source>
        <dbReference type="ARBA" id="ARBA00007441"/>
    </source>
</evidence>
<evidence type="ECO:0000313" key="10">
    <source>
        <dbReference type="Proteomes" id="UP001060336"/>
    </source>
</evidence>
<feature type="domain" description="Aminotransferase class I/classII large" evidence="8">
    <location>
        <begin position="42"/>
        <end position="390"/>
    </location>
</feature>
<dbReference type="InterPro" id="IPR004839">
    <property type="entry name" value="Aminotransferase_I/II_large"/>
</dbReference>
<dbReference type="InterPro" id="IPR015421">
    <property type="entry name" value="PyrdxlP-dep_Trfase_major"/>
</dbReference>
<evidence type="ECO:0000313" key="9">
    <source>
        <dbReference type="EMBL" id="UUX50457.1"/>
    </source>
</evidence>
<evidence type="ECO:0000256" key="5">
    <source>
        <dbReference type="ARBA" id="ARBA00022679"/>
    </source>
</evidence>
<evidence type="ECO:0000256" key="6">
    <source>
        <dbReference type="ARBA" id="ARBA00022898"/>
    </source>
</evidence>
<sequence length="399" mass="44014">MLMNAAPDFGPMNPFVEGLEETPIVEVALHGWDRQGLIPLWFGEGDLPTPAFITDAAADAMRRGETFYTDQRGIHDLRKEIASYMNRTFELEGDLAVDTDRVSLTTGGMSSLALAMQIILEPGDEVVVIGPIWPNIYSTVEINGGKSVHVSIRLEEDDWHLDMEELYAAVTDKTKAIFVNSPGNPTGWLMEREQQQQLLDFARERGIWVISDEVYHQLVFDRDVAPSMLQIAEPDDRLFVINSFSKSWMMTGWRLGWLTHPAALGPTVAKLVQITTSGVPQFLHRGAITAMREGDEVIKQLRERCLAGRDIVFDRLEAWPRISAARPKAAFYAFFAVDGMGDSIAACKEIIDKCNVGLAPGAAFGPAGEGYLRLCYASAPERLKAAMDALEGVLGGPKA</sequence>
<reference evidence="9" key="1">
    <citation type="submission" date="2022-08" db="EMBL/GenBank/DDBJ databases">
        <title>Nisaea acidiphila sp. nov., isolated from a marine algal debris and emended description of the genus Nisaea Urios et al. 2008.</title>
        <authorList>
            <person name="Kwon K."/>
        </authorList>
    </citation>
    <scope>NUCLEOTIDE SEQUENCE</scope>
    <source>
        <strain evidence="9">MEBiC11861</strain>
    </source>
</reference>
<protein>
    <recommendedName>
        <fullName evidence="3">aspartate transaminase</fullName>
        <ecNumber evidence="3">2.6.1.1</ecNumber>
    </recommendedName>
</protein>
<dbReference type="EC" id="2.6.1.1" evidence="3"/>
<dbReference type="GO" id="GO:0030170">
    <property type="term" value="F:pyridoxal phosphate binding"/>
    <property type="evidence" value="ECO:0007669"/>
    <property type="project" value="InterPro"/>
</dbReference>
<dbReference type="Gene3D" id="3.90.1150.10">
    <property type="entry name" value="Aspartate Aminotransferase, domain 1"/>
    <property type="match status" value="1"/>
</dbReference>
<gene>
    <name evidence="9" type="ORF">NUH88_01920</name>
</gene>
<evidence type="ECO:0000259" key="8">
    <source>
        <dbReference type="Pfam" id="PF00155"/>
    </source>
</evidence>
<dbReference type="CDD" id="cd00609">
    <property type="entry name" value="AAT_like"/>
    <property type="match status" value="1"/>
</dbReference>
<dbReference type="InterPro" id="IPR015422">
    <property type="entry name" value="PyrdxlP-dep_Trfase_small"/>
</dbReference>
<accession>A0A9J7AVG5</accession>
<keyword evidence="6" id="KW-0663">Pyridoxal phosphate</keyword>
<keyword evidence="5 9" id="KW-0808">Transferase</keyword>
<dbReference type="RefSeq" id="WP_257769629.1">
    <property type="nucleotide sequence ID" value="NZ_CP102480.1"/>
</dbReference>
<dbReference type="NCBIfam" id="NF004770">
    <property type="entry name" value="PRK06108.1"/>
    <property type="match status" value="1"/>
</dbReference>
<dbReference type="PANTHER" id="PTHR46383">
    <property type="entry name" value="ASPARTATE AMINOTRANSFERASE"/>
    <property type="match status" value="1"/>
</dbReference>
<keyword evidence="10" id="KW-1185">Reference proteome</keyword>